<organism evidence="4">
    <name type="scientific">Corethron hystrix</name>
    <dbReference type="NCBI Taxonomy" id="216773"/>
    <lineage>
        <taxon>Eukaryota</taxon>
        <taxon>Sar</taxon>
        <taxon>Stramenopiles</taxon>
        <taxon>Ochrophyta</taxon>
        <taxon>Bacillariophyta</taxon>
        <taxon>Coscinodiscophyceae</taxon>
        <taxon>Corethrophycidae</taxon>
        <taxon>Corethrales</taxon>
        <taxon>Corethraceae</taxon>
        <taxon>Corethron</taxon>
    </lineage>
</organism>
<dbReference type="EMBL" id="HBFR01004747">
    <property type="protein sequence ID" value="CAD8876072.1"/>
    <property type="molecule type" value="Transcribed_RNA"/>
</dbReference>
<dbReference type="SUPFAM" id="SSF50978">
    <property type="entry name" value="WD40 repeat-like"/>
    <property type="match status" value="1"/>
</dbReference>
<gene>
    <name evidence="4" type="ORF">CHYS00102_LOCUS3250</name>
</gene>
<dbReference type="PROSITE" id="PS50082">
    <property type="entry name" value="WD_REPEATS_2"/>
    <property type="match status" value="1"/>
</dbReference>
<name>A0A7S1FLP9_9STRA</name>
<evidence type="ECO:0000256" key="2">
    <source>
        <dbReference type="ARBA" id="ARBA00022737"/>
    </source>
</evidence>
<evidence type="ECO:0000256" key="3">
    <source>
        <dbReference type="PROSITE-ProRule" id="PRU00221"/>
    </source>
</evidence>
<dbReference type="InterPro" id="IPR015943">
    <property type="entry name" value="WD40/YVTN_repeat-like_dom_sf"/>
</dbReference>
<evidence type="ECO:0000313" key="4">
    <source>
        <dbReference type="EMBL" id="CAD8876072.1"/>
    </source>
</evidence>
<feature type="repeat" description="WD" evidence="3">
    <location>
        <begin position="284"/>
        <end position="325"/>
    </location>
</feature>
<dbReference type="SMART" id="SM00320">
    <property type="entry name" value="WD40"/>
    <property type="match status" value="3"/>
</dbReference>
<keyword evidence="1 3" id="KW-0853">WD repeat</keyword>
<proteinExistence type="predicted"/>
<evidence type="ECO:0000256" key="1">
    <source>
        <dbReference type="ARBA" id="ARBA00022574"/>
    </source>
</evidence>
<accession>A0A7S1FLP9</accession>
<dbReference type="InterPro" id="IPR001680">
    <property type="entry name" value="WD40_rpt"/>
</dbReference>
<protein>
    <recommendedName>
        <fullName evidence="5">Anaphase-promoting complex subunit 4 WD40 domain-containing protein</fullName>
    </recommendedName>
</protein>
<keyword evidence="2" id="KW-0677">Repeat</keyword>
<dbReference type="PROSITE" id="PS50294">
    <property type="entry name" value="WD_REPEATS_REGION"/>
    <property type="match status" value="1"/>
</dbReference>
<dbReference type="InterPro" id="IPR036322">
    <property type="entry name" value="WD40_repeat_dom_sf"/>
</dbReference>
<dbReference type="Gene3D" id="2.130.10.10">
    <property type="entry name" value="YVTN repeat-like/Quinoprotein amine dehydrogenase"/>
    <property type="match status" value="1"/>
</dbReference>
<dbReference type="Pfam" id="PF00400">
    <property type="entry name" value="WD40"/>
    <property type="match status" value="2"/>
</dbReference>
<reference evidence="4" key="1">
    <citation type="submission" date="2021-01" db="EMBL/GenBank/DDBJ databases">
        <authorList>
            <person name="Corre E."/>
            <person name="Pelletier E."/>
            <person name="Niang G."/>
            <person name="Scheremetjew M."/>
            <person name="Finn R."/>
            <person name="Kale V."/>
            <person name="Holt S."/>
            <person name="Cochrane G."/>
            <person name="Meng A."/>
            <person name="Brown T."/>
            <person name="Cohen L."/>
        </authorList>
    </citation>
    <scope>NUCLEOTIDE SEQUENCE</scope>
    <source>
        <strain evidence="4">308</strain>
    </source>
</reference>
<dbReference type="PANTHER" id="PTHR10971">
    <property type="entry name" value="MRNA EXPORT FACTOR AND BUB3"/>
    <property type="match status" value="1"/>
</dbReference>
<evidence type="ECO:0008006" key="5">
    <source>
        <dbReference type="Google" id="ProtNLM"/>
    </source>
</evidence>
<dbReference type="AlphaFoldDB" id="A0A7S1FLP9"/>
<sequence length="382" mass="41168">MDQSETPHPRSLPSPPTDGITSLSYLPSTASLLLGLESSQNNRPTLLLSTSWDGRIRLHDTFQQGKIIANVSVPRDDAEAPTVAPSPVLDHCVVIRSDVTVYASCLDGRIVRYDVRSNGARVAANHPSPSHAPALKELGGTETGAKCICTVAGTDGSEWLVTGGWDGRAVVWDMGGDTLVKALEVQLPGKAFSMDSKRSTLVVATSGRRICIYNLEIVEGNPKLVLVEDRESSLKYQTRTLRIFPDGTGMALGSIEGRVAIEYLEEATAEAAGRKKYAFKCHRINDTVYPVNAIAFHPVHGTLATGGADGTAVIWDAIHKKRLTAIQPKFPTSVAALAFNADGTELAVASSYTFEGGERDVGPKDEIYVREVRDVECRPKKK</sequence>